<name>A0A0D3R1N8_9RHAB</name>
<dbReference type="GeneID" id="37627490"/>
<organism evidence="1 2">
    <name type="scientific">Joinjakaka virus</name>
    <dbReference type="NCBI Taxonomy" id="1272943"/>
    <lineage>
        <taxon>Viruses</taxon>
        <taxon>Riboviria</taxon>
        <taxon>Orthornavirae</taxon>
        <taxon>Negarnaviricota</taxon>
        <taxon>Haploviricotina</taxon>
        <taxon>Monjiviricetes</taxon>
        <taxon>Mononegavirales</taxon>
        <taxon>Rhabdoviridae</taxon>
        <taxon>Alpharhabdovirinae</taxon>
        <taxon>Hapavirus</taxon>
        <taxon>Hapavirus joinjakaka</taxon>
    </lineage>
</organism>
<evidence type="ECO:0000313" key="1">
    <source>
        <dbReference type="EMBL" id="AJR28536.1"/>
    </source>
</evidence>
<protein>
    <submittedName>
        <fullName evidence="1">Uncharacterized protein</fullName>
    </submittedName>
</protein>
<dbReference type="Proteomes" id="UP000121220">
    <property type="component" value="Segment"/>
</dbReference>
<dbReference type="KEGG" id="vg:37627490"/>
<reference evidence="1 2" key="1">
    <citation type="journal article" date="2015" name="PLoS Pathog.">
        <title>Evolution of genome size and complexity in the rhabdoviridae.</title>
        <authorList>
            <person name="Walker P.J."/>
            <person name="Firth C."/>
            <person name="Widen S.G."/>
            <person name="Blasdell K.R."/>
            <person name="Guzman H."/>
            <person name="Wood T.G."/>
            <person name="Paradkar P.N."/>
            <person name="Holmes E.C."/>
            <person name="Tesh R.B."/>
            <person name="Vasilakis N."/>
        </authorList>
    </citation>
    <scope>NUCLEOTIDE SEQUENCE [LARGE SCALE GENOMIC DNA]</scope>
    <source>
        <strain evidence="1">AusMK7937</strain>
    </source>
</reference>
<accession>A0A0D3R1N8</accession>
<dbReference type="RefSeq" id="YP_009362183.1">
    <property type="nucleotide sequence ID" value="NC_034538.1"/>
</dbReference>
<sequence length="159" mass="18653">MEVTQIYGSLRTTPGLQVYSHEYQVRILNQLFMDIDYHGFLRNLVLIACTTLLKRLRTRRVFGTFEWVGFSEIRWTHKVTHHEPYINLTDKLLFTKTFVVTTTHTKPTSFHFSISLYPSIGFGTSIRTQFLNSDPDASDGDWRDVCQMSNVNPFEHMWV</sequence>
<dbReference type="EMBL" id="KM205016">
    <property type="protein sequence ID" value="AJR28536.1"/>
    <property type="molecule type" value="Viral_cRNA"/>
</dbReference>
<keyword evidence="2" id="KW-1185">Reference proteome</keyword>
<evidence type="ECO:0000313" key="2">
    <source>
        <dbReference type="Proteomes" id="UP000121220"/>
    </source>
</evidence>
<proteinExistence type="predicted"/>